<dbReference type="EMBL" id="CP011409">
    <property type="protein sequence ID" value="AKZ65048.1"/>
    <property type="molecule type" value="Genomic_DNA"/>
</dbReference>
<protein>
    <submittedName>
        <fullName evidence="1">Uncharacterized protein</fullName>
    </submittedName>
</protein>
<proteinExistence type="predicted"/>
<gene>
    <name evidence="1" type="ORF">F506_22450</name>
</gene>
<evidence type="ECO:0000313" key="2">
    <source>
        <dbReference type="Proteomes" id="UP000063429"/>
    </source>
</evidence>
<reference evidence="2" key="1">
    <citation type="journal article" date="2015" name="Genome Announc.">
        <title>Complete Genome Sequence of Herbaspirillum hiltneri N3 (DSM 17495), Isolated from Surface-Sterilized Wheat Roots.</title>
        <authorList>
            <person name="Guizelini D."/>
            <person name="Saizaki P.M."/>
            <person name="Coimbra N.A."/>
            <person name="Weiss V.A."/>
            <person name="Faoro H."/>
            <person name="Sfeir M.Z."/>
            <person name="Baura V.A."/>
            <person name="Monteiro R.A."/>
            <person name="Chubatsu L.S."/>
            <person name="Souza E.M."/>
            <person name="Cruz L.M."/>
            <person name="Pedrosa F.O."/>
            <person name="Raittz R.T."/>
            <person name="Marchaukoski J.N."/>
            <person name="Steffens M.B."/>
        </authorList>
    </citation>
    <scope>NUCLEOTIDE SEQUENCE [LARGE SCALE GENOMIC DNA]</scope>
    <source>
        <strain evidence="2">N3</strain>
    </source>
</reference>
<keyword evidence="2" id="KW-1185">Reference proteome</keyword>
<name>A0ABM5V649_9BURK</name>
<dbReference type="Proteomes" id="UP000063429">
    <property type="component" value="Chromosome"/>
</dbReference>
<organism evidence="1 2">
    <name type="scientific">Herbaspirillum hiltneri N3</name>
    <dbReference type="NCBI Taxonomy" id="1262470"/>
    <lineage>
        <taxon>Bacteria</taxon>
        <taxon>Pseudomonadati</taxon>
        <taxon>Pseudomonadota</taxon>
        <taxon>Betaproteobacteria</taxon>
        <taxon>Burkholderiales</taxon>
        <taxon>Oxalobacteraceae</taxon>
        <taxon>Herbaspirillum</taxon>
    </lineage>
</organism>
<accession>A0ABM5V649</accession>
<sequence>MKLLLSSIALLLHCSIGFPARDSQFRLGISDIGIVNKAGDAVCSRLVEGALEQSPDFIDKKIPAKPKLAGKSFLKREEETPDRFPCRAIAAGLFACIRARTRA</sequence>
<evidence type="ECO:0000313" key="1">
    <source>
        <dbReference type="EMBL" id="AKZ65048.1"/>
    </source>
</evidence>